<sequence>MKNDDLDDRAGVAEASPRAKCVACGEHESIDEKFGVPIALTSSSIAWYLPEKNSPYFRLAFKDYWDRAEPESVAGIAPTGETRSHDETEPRATYMRYELELDLTDDESDDDDAFLPTVPSTLPASTLTRASHTPTFRCSAIFPESHKAAVRLPFTCSHAMHQKCGMRSLINDQFVCPLCGQKFAKIMPT</sequence>
<reference evidence="2" key="1">
    <citation type="journal article" date="2018" name="Nat. Microbiol.">
        <title>Leveraging single-cell genomics to expand the fungal tree of life.</title>
        <authorList>
            <person name="Ahrendt S.R."/>
            <person name="Quandt C.A."/>
            <person name="Ciobanu D."/>
            <person name="Clum A."/>
            <person name="Salamov A."/>
            <person name="Andreopoulos B."/>
            <person name="Cheng J.F."/>
            <person name="Woyke T."/>
            <person name="Pelin A."/>
            <person name="Henrissat B."/>
            <person name="Reynolds N.K."/>
            <person name="Benny G.L."/>
            <person name="Smith M.E."/>
            <person name="James T.Y."/>
            <person name="Grigoriev I.V."/>
        </authorList>
    </citation>
    <scope>NUCLEOTIDE SEQUENCE [LARGE SCALE GENOMIC DNA]</scope>
    <source>
        <strain evidence="2">Baker2002</strain>
    </source>
</reference>
<proteinExistence type="predicted"/>
<evidence type="ECO:0000313" key="1">
    <source>
        <dbReference type="EMBL" id="RKP28558.1"/>
    </source>
</evidence>
<dbReference type="SUPFAM" id="SSF57850">
    <property type="entry name" value="RING/U-box"/>
    <property type="match status" value="1"/>
</dbReference>
<dbReference type="Proteomes" id="UP000268321">
    <property type="component" value="Unassembled WGS sequence"/>
</dbReference>
<evidence type="ECO:0000313" key="2">
    <source>
        <dbReference type="Proteomes" id="UP000268321"/>
    </source>
</evidence>
<feature type="non-terminal residue" evidence="1">
    <location>
        <position position="189"/>
    </location>
</feature>
<dbReference type="CDD" id="cd16448">
    <property type="entry name" value="RING-H2"/>
    <property type="match status" value="1"/>
</dbReference>
<keyword evidence="2" id="KW-1185">Reference proteome</keyword>
<accession>A0A4P9Z7U1</accession>
<dbReference type="AlphaFoldDB" id="A0A4P9Z7U1"/>
<gene>
    <name evidence="1" type="ORF">METBISCDRAFT_24973</name>
</gene>
<name>A0A4P9Z7U1_9ASCO</name>
<dbReference type="EMBL" id="ML004847">
    <property type="protein sequence ID" value="RKP28558.1"/>
    <property type="molecule type" value="Genomic_DNA"/>
</dbReference>
<organism evidence="1 2">
    <name type="scientific">Metschnikowia bicuspidata</name>
    <dbReference type="NCBI Taxonomy" id="27322"/>
    <lineage>
        <taxon>Eukaryota</taxon>
        <taxon>Fungi</taxon>
        <taxon>Dikarya</taxon>
        <taxon>Ascomycota</taxon>
        <taxon>Saccharomycotina</taxon>
        <taxon>Pichiomycetes</taxon>
        <taxon>Metschnikowiaceae</taxon>
        <taxon>Metschnikowia</taxon>
    </lineage>
</organism>
<protein>
    <submittedName>
        <fullName evidence="1">Uncharacterized protein</fullName>
    </submittedName>
</protein>